<gene>
    <name evidence="2" type="ORF">MCOR_1205</name>
</gene>
<dbReference type="Pfam" id="PF17919">
    <property type="entry name" value="RT_RNaseH_2"/>
    <property type="match status" value="1"/>
</dbReference>
<protein>
    <recommendedName>
        <fullName evidence="1">Reverse transcriptase/retrotransposon-derived protein RNase H-like domain-containing protein</fullName>
    </recommendedName>
</protein>
<name>A0A6J7ZZP2_MYTCO</name>
<dbReference type="InterPro" id="IPR043502">
    <property type="entry name" value="DNA/RNA_pol_sf"/>
</dbReference>
<dbReference type="AlphaFoldDB" id="A0A6J7ZZP2"/>
<proteinExistence type="predicted"/>
<evidence type="ECO:0000259" key="1">
    <source>
        <dbReference type="Pfam" id="PF17919"/>
    </source>
</evidence>
<dbReference type="Gene3D" id="3.30.70.270">
    <property type="match status" value="1"/>
</dbReference>
<keyword evidence="3" id="KW-1185">Reference proteome</keyword>
<dbReference type="CDD" id="cd09274">
    <property type="entry name" value="RNase_HI_RT_Ty3"/>
    <property type="match status" value="1"/>
</dbReference>
<dbReference type="FunFam" id="3.10.20.370:FF:000001">
    <property type="entry name" value="Retrovirus-related Pol polyprotein from transposon 17.6-like protein"/>
    <property type="match status" value="1"/>
</dbReference>
<sequence>MATYSSHFIQNYATLCEPLRRLTRQDTNWNWGSEQEAAFEKLKYELSSDTVMTYFNPKHEIDILVDASPVGLGTIISQEGKTVAYASRSLTDTETRYSQTEREALAIVWACEQFDMYIRGAPNVKIITDHKPLERIWQKPKPPLRTEHWGLR</sequence>
<accession>A0A6J7ZZP2</accession>
<dbReference type="Proteomes" id="UP000507470">
    <property type="component" value="Unassembled WGS sequence"/>
</dbReference>
<dbReference type="SUPFAM" id="SSF56672">
    <property type="entry name" value="DNA/RNA polymerases"/>
    <property type="match status" value="1"/>
</dbReference>
<dbReference type="PANTHER" id="PTHR37984:SF11">
    <property type="entry name" value="INTEGRASE CATALYTIC DOMAIN-CONTAINING PROTEIN"/>
    <property type="match status" value="1"/>
</dbReference>
<feature type="domain" description="Reverse transcriptase/retrotransposon-derived protein RNase H-like" evidence="1">
    <location>
        <begin position="31"/>
        <end position="121"/>
    </location>
</feature>
<evidence type="ECO:0000313" key="2">
    <source>
        <dbReference type="EMBL" id="CAC5357575.1"/>
    </source>
</evidence>
<evidence type="ECO:0000313" key="3">
    <source>
        <dbReference type="Proteomes" id="UP000507470"/>
    </source>
</evidence>
<dbReference type="InterPro" id="IPR050951">
    <property type="entry name" value="Retrovirus_Pol_polyprotein"/>
</dbReference>
<dbReference type="PANTHER" id="PTHR37984">
    <property type="entry name" value="PROTEIN CBG26694"/>
    <property type="match status" value="1"/>
</dbReference>
<dbReference type="InterPro" id="IPR041577">
    <property type="entry name" value="RT_RNaseH_2"/>
</dbReference>
<reference evidence="2 3" key="1">
    <citation type="submission" date="2020-06" db="EMBL/GenBank/DDBJ databases">
        <authorList>
            <person name="Li R."/>
            <person name="Bekaert M."/>
        </authorList>
    </citation>
    <scope>NUCLEOTIDE SEQUENCE [LARGE SCALE GENOMIC DNA]</scope>
    <source>
        <strain evidence="3">wild</strain>
    </source>
</reference>
<organism evidence="2 3">
    <name type="scientific">Mytilus coruscus</name>
    <name type="common">Sea mussel</name>
    <dbReference type="NCBI Taxonomy" id="42192"/>
    <lineage>
        <taxon>Eukaryota</taxon>
        <taxon>Metazoa</taxon>
        <taxon>Spiralia</taxon>
        <taxon>Lophotrochozoa</taxon>
        <taxon>Mollusca</taxon>
        <taxon>Bivalvia</taxon>
        <taxon>Autobranchia</taxon>
        <taxon>Pteriomorphia</taxon>
        <taxon>Mytilida</taxon>
        <taxon>Mytiloidea</taxon>
        <taxon>Mytilidae</taxon>
        <taxon>Mytilinae</taxon>
        <taxon>Mytilus</taxon>
    </lineage>
</organism>
<dbReference type="InterPro" id="IPR043128">
    <property type="entry name" value="Rev_trsase/Diguanyl_cyclase"/>
</dbReference>
<dbReference type="OrthoDB" id="6133248at2759"/>
<dbReference type="EMBL" id="CACVKT020000204">
    <property type="protein sequence ID" value="CAC5357575.1"/>
    <property type="molecule type" value="Genomic_DNA"/>
</dbReference>